<dbReference type="Proteomes" id="UP000542674">
    <property type="component" value="Unassembled WGS sequence"/>
</dbReference>
<keyword evidence="3" id="KW-1185">Reference proteome</keyword>
<evidence type="ECO:0000259" key="1">
    <source>
        <dbReference type="Pfam" id="PF13460"/>
    </source>
</evidence>
<evidence type="ECO:0000313" key="3">
    <source>
        <dbReference type="Proteomes" id="UP000542674"/>
    </source>
</evidence>
<evidence type="ECO:0000313" key="2">
    <source>
        <dbReference type="EMBL" id="MBB4965924.1"/>
    </source>
</evidence>
<dbReference type="EMBL" id="JACHJS010000001">
    <property type="protein sequence ID" value="MBB4965924.1"/>
    <property type="molecule type" value="Genomic_DNA"/>
</dbReference>
<sequence length="45" mass="4601">MHIGIFGATGVIGGRVVDEALERGHRVTAFTRTGARVPAEPGAVA</sequence>
<dbReference type="SUPFAM" id="SSF51735">
    <property type="entry name" value="NAD(P)-binding Rossmann-fold domains"/>
    <property type="match status" value="1"/>
</dbReference>
<accession>A0A7W7T3K2</accession>
<feature type="domain" description="NAD(P)-binding" evidence="1">
    <location>
        <begin position="7"/>
        <end position="39"/>
    </location>
</feature>
<gene>
    <name evidence="2" type="ORF">F4559_003283</name>
</gene>
<comment type="caution">
    <text evidence="2">The sequence shown here is derived from an EMBL/GenBank/DDBJ whole genome shotgun (WGS) entry which is preliminary data.</text>
</comment>
<organism evidence="2 3">
    <name type="scientific">Saccharothrix violaceirubra</name>
    <dbReference type="NCBI Taxonomy" id="413306"/>
    <lineage>
        <taxon>Bacteria</taxon>
        <taxon>Bacillati</taxon>
        <taxon>Actinomycetota</taxon>
        <taxon>Actinomycetes</taxon>
        <taxon>Pseudonocardiales</taxon>
        <taxon>Pseudonocardiaceae</taxon>
        <taxon>Saccharothrix</taxon>
    </lineage>
</organism>
<name>A0A7W7T3K2_9PSEU</name>
<protein>
    <submittedName>
        <fullName evidence="2">Putative NADH-flavin reductase</fullName>
    </submittedName>
</protein>
<dbReference type="Gene3D" id="3.40.50.720">
    <property type="entry name" value="NAD(P)-binding Rossmann-like Domain"/>
    <property type="match status" value="1"/>
</dbReference>
<dbReference type="Pfam" id="PF13460">
    <property type="entry name" value="NAD_binding_10"/>
    <property type="match status" value="1"/>
</dbReference>
<dbReference type="InterPro" id="IPR016040">
    <property type="entry name" value="NAD(P)-bd_dom"/>
</dbReference>
<dbReference type="InterPro" id="IPR036291">
    <property type="entry name" value="NAD(P)-bd_dom_sf"/>
</dbReference>
<dbReference type="AlphaFoldDB" id="A0A7W7T3K2"/>
<proteinExistence type="predicted"/>
<reference evidence="2 3" key="1">
    <citation type="submission" date="2020-08" db="EMBL/GenBank/DDBJ databases">
        <title>Sequencing the genomes of 1000 actinobacteria strains.</title>
        <authorList>
            <person name="Klenk H.-P."/>
        </authorList>
    </citation>
    <scope>NUCLEOTIDE SEQUENCE [LARGE SCALE GENOMIC DNA]</scope>
    <source>
        <strain evidence="2 3">DSM 45084</strain>
    </source>
</reference>